<feature type="transmembrane region" description="Helical" evidence="9">
    <location>
        <begin position="43"/>
        <end position="69"/>
    </location>
</feature>
<dbReference type="CDD" id="cd00637">
    <property type="entry name" value="7tm_classA_rhodopsin-like"/>
    <property type="match status" value="1"/>
</dbReference>
<comment type="subcellular location">
    <subcellularLocation>
        <location evidence="1">Cell membrane</location>
        <topology evidence="1">Multi-pass membrane protein</topology>
    </subcellularLocation>
</comment>
<dbReference type="PRINTS" id="PR00237">
    <property type="entry name" value="GPCRRHODOPSN"/>
</dbReference>
<dbReference type="AlphaFoldDB" id="A0AAU9XJA3"/>
<feature type="transmembrane region" description="Helical" evidence="9">
    <location>
        <begin position="293"/>
        <end position="314"/>
    </location>
</feature>
<evidence type="ECO:0000256" key="7">
    <source>
        <dbReference type="ARBA" id="ARBA00023170"/>
    </source>
</evidence>
<evidence type="ECO:0000256" key="8">
    <source>
        <dbReference type="ARBA" id="ARBA00023224"/>
    </source>
</evidence>
<keyword evidence="7" id="KW-0675">Receptor</keyword>
<evidence type="ECO:0000256" key="9">
    <source>
        <dbReference type="SAM" id="Phobius"/>
    </source>
</evidence>
<keyword evidence="12" id="KW-1185">Reference proteome</keyword>
<keyword evidence="5" id="KW-0297">G-protein coupled receptor</keyword>
<comment type="caution">
    <text evidence="11">The sequence shown here is derived from an EMBL/GenBank/DDBJ whole genome shotgun (WGS) entry which is preliminary data.</text>
</comment>
<dbReference type="InterPro" id="IPR000276">
    <property type="entry name" value="GPCR_Rhodpsn"/>
</dbReference>
<evidence type="ECO:0000256" key="4">
    <source>
        <dbReference type="ARBA" id="ARBA00022989"/>
    </source>
</evidence>
<name>A0AAU9XJA3_9CNID</name>
<reference evidence="11 12" key="1">
    <citation type="submission" date="2022-05" db="EMBL/GenBank/DDBJ databases">
        <authorList>
            <consortium name="Genoscope - CEA"/>
            <person name="William W."/>
        </authorList>
    </citation>
    <scope>NUCLEOTIDE SEQUENCE [LARGE SCALE GENOMIC DNA]</scope>
</reference>
<feature type="transmembrane region" description="Helical" evidence="9">
    <location>
        <begin position="123"/>
        <end position="145"/>
    </location>
</feature>
<feature type="transmembrane region" description="Helical" evidence="9">
    <location>
        <begin position="81"/>
        <end position="103"/>
    </location>
</feature>
<dbReference type="Pfam" id="PF00001">
    <property type="entry name" value="7tm_1"/>
    <property type="match status" value="1"/>
</dbReference>
<organism evidence="11 12">
    <name type="scientific">Pocillopora meandrina</name>
    <dbReference type="NCBI Taxonomy" id="46732"/>
    <lineage>
        <taxon>Eukaryota</taxon>
        <taxon>Metazoa</taxon>
        <taxon>Cnidaria</taxon>
        <taxon>Anthozoa</taxon>
        <taxon>Hexacorallia</taxon>
        <taxon>Scleractinia</taxon>
        <taxon>Astrocoeniina</taxon>
        <taxon>Pocilloporidae</taxon>
        <taxon>Pocillopora</taxon>
    </lineage>
</organism>
<feature type="transmembrane region" description="Helical" evidence="9">
    <location>
        <begin position="195"/>
        <end position="224"/>
    </location>
</feature>
<dbReference type="EMBL" id="CALNXJ010000047">
    <property type="protein sequence ID" value="CAH3150304.1"/>
    <property type="molecule type" value="Genomic_DNA"/>
</dbReference>
<dbReference type="Proteomes" id="UP001159428">
    <property type="component" value="Unassembled WGS sequence"/>
</dbReference>
<accession>A0AAU9XJA3</accession>
<evidence type="ECO:0000256" key="6">
    <source>
        <dbReference type="ARBA" id="ARBA00023136"/>
    </source>
</evidence>
<keyword evidence="3 9" id="KW-0812">Transmembrane</keyword>
<dbReference type="GO" id="GO:0004930">
    <property type="term" value="F:G protein-coupled receptor activity"/>
    <property type="evidence" value="ECO:0007669"/>
    <property type="project" value="UniProtKB-KW"/>
</dbReference>
<feature type="transmembrane region" description="Helical" evidence="9">
    <location>
        <begin position="256"/>
        <end position="281"/>
    </location>
</feature>
<feature type="non-terminal residue" evidence="11">
    <location>
        <position position="365"/>
    </location>
</feature>
<proteinExistence type="predicted"/>
<dbReference type="PROSITE" id="PS50262">
    <property type="entry name" value="G_PROTEIN_RECEP_F1_2"/>
    <property type="match status" value="1"/>
</dbReference>
<evidence type="ECO:0000256" key="1">
    <source>
        <dbReference type="ARBA" id="ARBA00004651"/>
    </source>
</evidence>
<evidence type="ECO:0000259" key="10">
    <source>
        <dbReference type="PROSITE" id="PS50262"/>
    </source>
</evidence>
<keyword evidence="8" id="KW-0807">Transducer</keyword>
<evidence type="ECO:0000256" key="2">
    <source>
        <dbReference type="ARBA" id="ARBA00022475"/>
    </source>
</evidence>
<protein>
    <recommendedName>
        <fullName evidence="10">G-protein coupled receptors family 1 profile domain-containing protein</fullName>
    </recommendedName>
</protein>
<gene>
    <name evidence="11" type="ORF">PMEA_00024704</name>
</gene>
<evidence type="ECO:0000313" key="12">
    <source>
        <dbReference type="Proteomes" id="UP001159428"/>
    </source>
</evidence>
<evidence type="ECO:0000256" key="5">
    <source>
        <dbReference type="ARBA" id="ARBA00023040"/>
    </source>
</evidence>
<keyword evidence="2" id="KW-1003">Cell membrane</keyword>
<dbReference type="PANTHER" id="PTHR24249">
    <property type="entry name" value="HISTAMINE RECEPTOR-RELATED G-PROTEIN COUPLED RECEPTOR"/>
    <property type="match status" value="1"/>
</dbReference>
<feature type="domain" description="G-protein coupled receptors family 1 profile" evidence="10">
    <location>
        <begin position="60"/>
        <end position="312"/>
    </location>
</feature>
<keyword evidence="6 9" id="KW-0472">Membrane</keyword>
<dbReference type="InterPro" id="IPR017452">
    <property type="entry name" value="GPCR_Rhodpsn_7TM"/>
</dbReference>
<feature type="transmembrane region" description="Helical" evidence="9">
    <location>
        <begin position="165"/>
        <end position="183"/>
    </location>
</feature>
<dbReference type="GO" id="GO:0005886">
    <property type="term" value="C:plasma membrane"/>
    <property type="evidence" value="ECO:0007669"/>
    <property type="project" value="UniProtKB-SubCell"/>
</dbReference>
<dbReference type="SMART" id="SM01381">
    <property type="entry name" value="7TM_GPCR_Srsx"/>
    <property type="match status" value="1"/>
</dbReference>
<dbReference type="SUPFAM" id="SSF81321">
    <property type="entry name" value="Family A G protein-coupled receptor-like"/>
    <property type="match status" value="1"/>
</dbReference>
<dbReference type="InterPro" id="IPR050569">
    <property type="entry name" value="TAAR"/>
</dbReference>
<evidence type="ECO:0000313" key="11">
    <source>
        <dbReference type="EMBL" id="CAH3150304.1"/>
    </source>
</evidence>
<sequence length="365" mass="40752">MATAPKELPFLANSTDRDREECTYLGGMVWRETYLTGDIYRSLIALICILSILLIPTVSLNGLVILAVATKRQLRTNSNKLLACLAGTDLLAGLVVIPIAIAVNVKRAFEIGPFCELEKAHVVVFWVQSIATLTFLFLISGDRYIAVKFSLRYREIVTGQRIKKAVVVAWVITVFGTIQEIVIATRESTTNIYALYWTVNIVVTALFVLLCIIGITFMYLSIFLESQRRKKRLQAGQLSPQEAKELKKDVNNKATVTLSLILGTLVLTYLPLITVASIQAFTNFFESGTKMALISWTDCAAVFNSLFNPIIYCWRNQNLRKALLEVIHREKRENTPSVSKIQPSISKTAKESAPNQEAVLLSCSH</sequence>
<keyword evidence="4 9" id="KW-1133">Transmembrane helix</keyword>
<evidence type="ECO:0000256" key="3">
    <source>
        <dbReference type="ARBA" id="ARBA00022692"/>
    </source>
</evidence>
<dbReference type="PANTHER" id="PTHR24249:SF421">
    <property type="entry name" value="G-PROTEIN COUPLED RECEPTORS FAMILY 1 PROFILE DOMAIN-CONTAINING PROTEIN"/>
    <property type="match status" value="1"/>
</dbReference>
<dbReference type="Gene3D" id="1.20.1070.10">
    <property type="entry name" value="Rhodopsin 7-helix transmembrane proteins"/>
    <property type="match status" value="1"/>
</dbReference>